<dbReference type="PANTHER" id="PTHR47894">
    <property type="entry name" value="HTH-TYPE TRANSCRIPTIONAL REGULATOR GADX"/>
    <property type="match status" value="1"/>
</dbReference>
<evidence type="ECO:0000259" key="4">
    <source>
        <dbReference type="PROSITE" id="PS01124"/>
    </source>
</evidence>
<dbReference type="PROSITE" id="PS01124">
    <property type="entry name" value="HTH_ARAC_FAMILY_2"/>
    <property type="match status" value="1"/>
</dbReference>
<dbReference type="SUPFAM" id="SSF46689">
    <property type="entry name" value="Homeodomain-like"/>
    <property type="match status" value="1"/>
</dbReference>
<dbReference type="Proteomes" id="UP000198462">
    <property type="component" value="Unassembled WGS sequence"/>
</dbReference>
<dbReference type="Gene3D" id="1.10.10.60">
    <property type="entry name" value="Homeodomain-like"/>
    <property type="match status" value="1"/>
</dbReference>
<gene>
    <name evidence="5" type="ORF">B5C34_13510</name>
</gene>
<dbReference type="AlphaFoldDB" id="A0A219B7M8"/>
<dbReference type="GO" id="GO:0005829">
    <property type="term" value="C:cytosol"/>
    <property type="evidence" value="ECO:0007669"/>
    <property type="project" value="TreeGrafter"/>
</dbReference>
<evidence type="ECO:0000256" key="1">
    <source>
        <dbReference type="ARBA" id="ARBA00023015"/>
    </source>
</evidence>
<organism evidence="5 6">
    <name type="scientific">Pacificimonas flava</name>
    <dbReference type="NCBI Taxonomy" id="1234595"/>
    <lineage>
        <taxon>Bacteria</taxon>
        <taxon>Pseudomonadati</taxon>
        <taxon>Pseudomonadota</taxon>
        <taxon>Alphaproteobacteria</taxon>
        <taxon>Sphingomonadales</taxon>
        <taxon>Sphingosinicellaceae</taxon>
        <taxon>Pacificimonas</taxon>
    </lineage>
</organism>
<dbReference type="GO" id="GO:0000976">
    <property type="term" value="F:transcription cis-regulatory region binding"/>
    <property type="evidence" value="ECO:0007669"/>
    <property type="project" value="TreeGrafter"/>
</dbReference>
<comment type="caution">
    <text evidence="5">The sequence shown here is derived from an EMBL/GenBank/DDBJ whole genome shotgun (WGS) entry which is preliminary data.</text>
</comment>
<evidence type="ECO:0000313" key="5">
    <source>
        <dbReference type="EMBL" id="OWV34375.1"/>
    </source>
</evidence>
<dbReference type="Pfam" id="PF12625">
    <property type="entry name" value="Arabinose_bd"/>
    <property type="match status" value="1"/>
</dbReference>
<reference evidence="6" key="1">
    <citation type="submission" date="2017-05" db="EMBL/GenBank/DDBJ databases">
        <authorList>
            <person name="Lin X."/>
        </authorList>
    </citation>
    <scope>NUCLEOTIDE SEQUENCE [LARGE SCALE GENOMIC DNA]</scope>
    <source>
        <strain evidence="6">JLT2012</strain>
    </source>
</reference>
<evidence type="ECO:0000313" key="6">
    <source>
        <dbReference type="Proteomes" id="UP000198462"/>
    </source>
</evidence>
<keyword evidence="6" id="KW-1185">Reference proteome</keyword>
<protein>
    <submittedName>
        <fullName evidence="5">AraC family transcriptional regulator</fullName>
    </submittedName>
</protein>
<sequence>MGAKSTAPFESDRQAALPPAAGLDGLAVEKLLRGAELKGHDPAEILRRARIDPGVHGNEQAAIDGRALFRLIEQIQLTLDDSFIGFLPERFRLALDTERTRAHLHSSTFGEALRVSIRFTQALSEDIGPQLVDTDGRGIMHRCAYHTIEGVDRDIFVWQRFLWIFHLFSWLIGRPLNLRRIFVRGSRPVQANGFDRFAVFRCPIEYDAEFDALWYDRNDLKARVVNGSLAEYEAHNAAEPDWFVPLGGGQSWRNRTEQALIEMQRRGEWLPTIDAVARRLRTRPRRLRRDLAGEGESFKRIRARLRGELAGALLLATDMPITNIGYEVGFGEPGSFTRNFTEWAAMTPSEYRRRHKSDPVKIAAATTLVSERSDP</sequence>
<evidence type="ECO:0000256" key="2">
    <source>
        <dbReference type="ARBA" id="ARBA00023125"/>
    </source>
</evidence>
<keyword evidence="2" id="KW-0238">DNA-binding</keyword>
<dbReference type="GO" id="GO:0003700">
    <property type="term" value="F:DNA-binding transcription factor activity"/>
    <property type="evidence" value="ECO:0007669"/>
    <property type="project" value="InterPro"/>
</dbReference>
<dbReference type="PANTHER" id="PTHR47894:SF1">
    <property type="entry name" value="HTH-TYPE TRANSCRIPTIONAL REGULATOR VQSM"/>
    <property type="match status" value="1"/>
</dbReference>
<keyword evidence="3" id="KW-0804">Transcription</keyword>
<dbReference type="SMART" id="SM00342">
    <property type="entry name" value="HTH_ARAC"/>
    <property type="match status" value="1"/>
</dbReference>
<keyword evidence="1" id="KW-0805">Transcription regulation</keyword>
<proteinExistence type="predicted"/>
<feature type="domain" description="HTH araC/xylS-type" evidence="4">
    <location>
        <begin position="254"/>
        <end position="354"/>
    </location>
</feature>
<accession>A0A219B7M8</accession>
<dbReference type="InterPro" id="IPR032687">
    <property type="entry name" value="AraC-type_N"/>
</dbReference>
<dbReference type="RefSeq" id="WP_088713075.1">
    <property type="nucleotide sequence ID" value="NZ_NFZT01000001.1"/>
</dbReference>
<dbReference type="EMBL" id="NFZT01000001">
    <property type="protein sequence ID" value="OWV34375.1"/>
    <property type="molecule type" value="Genomic_DNA"/>
</dbReference>
<dbReference type="InterPro" id="IPR009057">
    <property type="entry name" value="Homeodomain-like_sf"/>
</dbReference>
<evidence type="ECO:0000256" key="3">
    <source>
        <dbReference type="ARBA" id="ARBA00023163"/>
    </source>
</evidence>
<dbReference type="InterPro" id="IPR018060">
    <property type="entry name" value="HTH_AraC"/>
</dbReference>
<dbReference type="OrthoDB" id="9805730at2"/>
<name>A0A219B7M8_9SPHN</name>
<dbReference type="Pfam" id="PF12833">
    <property type="entry name" value="HTH_18"/>
    <property type="match status" value="1"/>
</dbReference>